<keyword evidence="8" id="KW-1003">Cell membrane</keyword>
<comment type="cofactor">
    <cofactor evidence="8">
        <name>FMN</name>
        <dbReference type="ChEBI" id="CHEBI:58210"/>
    </cofactor>
    <text evidence="8">Binds 1 FMN per subunit.</text>
</comment>
<keyword evidence="4 8" id="KW-0812">Transmembrane</keyword>
<keyword evidence="8" id="KW-0285">Flavoprotein</keyword>
<proteinExistence type="inferred from homology"/>
<feature type="domain" description="Ferric oxidoreductase" evidence="9">
    <location>
        <begin position="54"/>
        <end position="161"/>
    </location>
</feature>
<evidence type="ECO:0000256" key="2">
    <source>
        <dbReference type="ARBA" id="ARBA00022448"/>
    </source>
</evidence>
<evidence type="ECO:0000313" key="10">
    <source>
        <dbReference type="EMBL" id="KXU79552.1"/>
    </source>
</evidence>
<evidence type="ECO:0000256" key="1">
    <source>
        <dbReference type="ARBA" id="ARBA00004141"/>
    </source>
</evidence>
<comment type="subcellular location">
    <subcellularLocation>
        <location evidence="8">Cell membrane</location>
        <topology evidence="8">Multi-pass membrane protein</topology>
    </subcellularLocation>
    <subcellularLocation>
        <location evidence="1">Membrane</location>
        <topology evidence="1">Multi-pass membrane protein</topology>
    </subcellularLocation>
</comment>
<dbReference type="GO" id="GO:0009055">
    <property type="term" value="F:electron transfer activity"/>
    <property type="evidence" value="ECO:0007669"/>
    <property type="project" value="UniProtKB-UniRule"/>
</dbReference>
<organism evidence="10 11">
    <name type="scientific">Aeromonas enteropelogenes</name>
    <name type="common">Aeromonas trota</name>
    <dbReference type="NCBI Taxonomy" id="29489"/>
    <lineage>
        <taxon>Bacteria</taxon>
        <taxon>Pseudomonadati</taxon>
        <taxon>Pseudomonadota</taxon>
        <taxon>Gammaproteobacteria</taxon>
        <taxon>Aeromonadales</taxon>
        <taxon>Aeromonadaceae</taxon>
        <taxon>Aeromonas</taxon>
    </lineage>
</organism>
<keyword evidence="7 8" id="KW-0472">Membrane</keyword>
<sequence length="208" mass="23545">MTLRLTARHITLLRALVHLGALGFLLWLGFAIPAGRLGGDPVPELIHYLGKGALNLLLLTLLVSPLAKRWRQGQLIKLRRPLGLWSLAWALLHFMAWLGLDLQFDWGLIAGELVKRSYIVVGLVALLLLIALGITSLPALQRAMGPAWQKLHNWVYAIALLVPVHYWWSVKSGWLEPFIYLALACALLLPRRDRLLRPWRGRWKAKEA</sequence>
<dbReference type="GO" id="GO:0046872">
    <property type="term" value="F:metal ion binding"/>
    <property type="evidence" value="ECO:0007669"/>
    <property type="project" value="UniProtKB-KW"/>
</dbReference>
<comment type="cofactor">
    <cofactor evidence="8">
        <name>heme b</name>
        <dbReference type="ChEBI" id="CHEBI:60344"/>
    </cofactor>
    <text evidence="8">Binds 1 heme b (iron(II)-protoporphyrin IX) group per subunit.</text>
</comment>
<keyword evidence="3 8" id="KW-0349">Heme</keyword>
<keyword evidence="5 8" id="KW-1133">Transmembrane helix</keyword>
<evidence type="ECO:0000256" key="7">
    <source>
        <dbReference type="ARBA" id="ARBA00023136"/>
    </source>
</evidence>
<dbReference type="PANTHER" id="PTHR36964">
    <property type="entry name" value="PROTEIN-METHIONINE-SULFOXIDE REDUCTASE HEME-BINDING SUBUNIT MSRQ"/>
    <property type="match status" value="1"/>
</dbReference>
<evidence type="ECO:0000313" key="11">
    <source>
        <dbReference type="Proteomes" id="UP000078435"/>
    </source>
</evidence>
<dbReference type="OrthoDB" id="9788328at2"/>
<dbReference type="Proteomes" id="UP000078435">
    <property type="component" value="Unassembled WGS sequence"/>
</dbReference>
<dbReference type="EMBL" id="JMGO02000008">
    <property type="protein sequence ID" value="KXU79552.1"/>
    <property type="molecule type" value="Genomic_DNA"/>
</dbReference>
<feature type="transmembrane region" description="Helical" evidence="8">
    <location>
        <begin position="151"/>
        <end position="168"/>
    </location>
</feature>
<keyword evidence="6 8" id="KW-0408">Iron</keyword>
<keyword evidence="8" id="KW-0249">Electron transport</keyword>
<dbReference type="RefSeq" id="WP_061476774.1">
    <property type="nucleotide sequence ID" value="NZ_JMGO02000008.1"/>
</dbReference>
<feature type="transmembrane region" description="Helical" evidence="8">
    <location>
        <begin position="52"/>
        <end position="70"/>
    </location>
</feature>
<gene>
    <name evidence="8" type="primary">msrQ</name>
    <name evidence="10" type="ORF">LCR_17795</name>
</gene>
<comment type="function">
    <text evidence="8">Part of the MsrPQ system that repairs oxidized periplasmic proteins containing methionine sulfoxide residues (Met-O), using respiratory chain electrons. Thus protects these proteins from oxidative-stress damage caused by reactive species of oxygen and chlorine generated by the host defense mechanisms. MsrPQ is essential for the maintenance of envelope integrity under bleach stress, rescuing a wide series of structurally unrelated periplasmic proteins from methionine oxidation. MsrQ provides electrons for reduction to the reductase catalytic subunit MsrP, using the quinone pool of the respiratory chain.</text>
</comment>
<dbReference type="InterPro" id="IPR013130">
    <property type="entry name" value="Fe3_Rdtase_TM_dom"/>
</dbReference>
<evidence type="ECO:0000256" key="6">
    <source>
        <dbReference type="ARBA" id="ARBA00023004"/>
    </source>
</evidence>
<dbReference type="GO" id="GO:0005886">
    <property type="term" value="C:plasma membrane"/>
    <property type="evidence" value="ECO:0007669"/>
    <property type="project" value="UniProtKB-SubCell"/>
</dbReference>
<feature type="transmembrane region" description="Helical" evidence="8">
    <location>
        <begin position="118"/>
        <end position="139"/>
    </location>
</feature>
<feature type="transmembrane region" description="Helical" evidence="8">
    <location>
        <begin position="12"/>
        <end position="32"/>
    </location>
</feature>
<keyword evidence="2 8" id="KW-0813">Transport</keyword>
<reference evidence="10 11" key="1">
    <citation type="submission" date="2016-02" db="EMBL/GenBank/DDBJ databases">
        <title>Draft genome sequence of Aeromonas trota strain 1999lcr isolated from cerebrospinal fluid (CSF).</title>
        <authorList>
            <person name="Dallagassa C.B."/>
            <person name="Prediger K.C."/>
            <person name="Weiss V.A."/>
            <person name="Assis F.E."/>
            <person name="Baura V."/>
            <person name="Cruz L.M."/>
            <person name="Souza E.M."/>
            <person name="Pedrosa F.O."/>
            <person name="Fadel-Picheth C.M."/>
        </authorList>
    </citation>
    <scope>NUCLEOTIDE SEQUENCE [LARGE SCALE GENOMIC DNA]</scope>
    <source>
        <strain evidence="10 11">1999lcr</strain>
    </source>
</reference>
<evidence type="ECO:0000256" key="5">
    <source>
        <dbReference type="ARBA" id="ARBA00022989"/>
    </source>
</evidence>
<evidence type="ECO:0000256" key="3">
    <source>
        <dbReference type="ARBA" id="ARBA00022617"/>
    </source>
</evidence>
<comment type="subunit">
    <text evidence="8">Heterodimer of a catalytic subunit (MsrP) and a heme-binding subunit (MsrQ).</text>
</comment>
<dbReference type="InterPro" id="IPR022837">
    <property type="entry name" value="MsrQ-like"/>
</dbReference>
<name>A0A175VHW5_AEREN</name>
<keyword evidence="8" id="KW-0479">Metal-binding</keyword>
<feature type="transmembrane region" description="Helical" evidence="8">
    <location>
        <begin position="82"/>
        <end position="98"/>
    </location>
</feature>
<feature type="transmembrane region" description="Helical" evidence="8">
    <location>
        <begin position="174"/>
        <end position="190"/>
    </location>
</feature>
<dbReference type="AlphaFoldDB" id="A0A175VHW5"/>
<dbReference type="HAMAP" id="MF_01207">
    <property type="entry name" value="MsrQ"/>
    <property type="match status" value="1"/>
</dbReference>
<dbReference type="NCBIfam" id="NF003831">
    <property type="entry name" value="PRK05419.1-2"/>
    <property type="match status" value="1"/>
</dbReference>
<dbReference type="PANTHER" id="PTHR36964:SF1">
    <property type="entry name" value="PROTEIN-METHIONINE-SULFOXIDE REDUCTASE HEME-BINDING SUBUNIT MSRQ"/>
    <property type="match status" value="1"/>
</dbReference>
<comment type="caution">
    <text evidence="10">The sequence shown here is derived from an EMBL/GenBank/DDBJ whole genome shotgun (WGS) entry which is preliminary data.</text>
</comment>
<dbReference type="GO" id="GO:0020037">
    <property type="term" value="F:heme binding"/>
    <property type="evidence" value="ECO:0007669"/>
    <property type="project" value="UniProtKB-UniRule"/>
</dbReference>
<evidence type="ECO:0000256" key="8">
    <source>
        <dbReference type="HAMAP-Rule" id="MF_01207"/>
    </source>
</evidence>
<comment type="similarity">
    <text evidence="8">Belongs to the MsrQ family.</text>
</comment>
<dbReference type="GO" id="GO:0030091">
    <property type="term" value="P:protein repair"/>
    <property type="evidence" value="ECO:0007669"/>
    <property type="project" value="UniProtKB-UniRule"/>
</dbReference>
<dbReference type="STRING" id="29489.VL01_13425"/>
<evidence type="ECO:0000256" key="4">
    <source>
        <dbReference type="ARBA" id="ARBA00022692"/>
    </source>
</evidence>
<dbReference type="GO" id="GO:0010181">
    <property type="term" value="F:FMN binding"/>
    <property type="evidence" value="ECO:0007669"/>
    <property type="project" value="UniProtKB-UniRule"/>
</dbReference>
<dbReference type="GO" id="GO:0016679">
    <property type="term" value="F:oxidoreductase activity, acting on diphenols and related substances as donors"/>
    <property type="evidence" value="ECO:0007669"/>
    <property type="project" value="TreeGrafter"/>
</dbReference>
<protein>
    <recommendedName>
        <fullName evidence="8">Protein-methionine-sulfoxide reductase heme-binding subunit MsrQ</fullName>
    </recommendedName>
    <alternativeName>
        <fullName evidence="8">Flavocytochrome MsrQ</fullName>
    </alternativeName>
</protein>
<accession>A0A175VHW5</accession>
<dbReference type="Pfam" id="PF01794">
    <property type="entry name" value="Ferric_reduct"/>
    <property type="match status" value="1"/>
</dbReference>
<keyword evidence="8" id="KW-0288">FMN</keyword>
<evidence type="ECO:0000259" key="9">
    <source>
        <dbReference type="Pfam" id="PF01794"/>
    </source>
</evidence>